<dbReference type="GO" id="GO:0047964">
    <property type="term" value="F:glyoxylate reductase (NADH) activity"/>
    <property type="evidence" value="ECO:0007669"/>
    <property type="project" value="UniProtKB-EC"/>
</dbReference>
<keyword evidence="3 5" id="KW-0560">Oxidoreductase</keyword>
<evidence type="ECO:0000256" key="4">
    <source>
        <dbReference type="ARBA" id="ARBA00023027"/>
    </source>
</evidence>
<dbReference type="InterPro" id="IPR036291">
    <property type="entry name" value="NAD(P)-bd_dom_sf"/>
</dbReference>
<evidence type="ECO:0000313" key="8">
    <source>
        <dbReference type="EMBL" id="ADM27215.1"/>
    </source>
</evidence>
<proteinExistence type="inferred from homology"/>
<dbReference type="InterPro" id="IPR029752">
    <property type="entry name" value="D-isomer_DH_CS1"/>
</dbReference>
<dbReference type="HOGENOM" id="CLU_019796_1_3_2"/>
<dbReference type="InterPro" id="IPR050857">
    <property type="entry name" value="D-2-hydroxyacid_DH"/>
</dbReference>
<name>E0SR66_IGNAA</name>
<evidence type="ECO:0000313" key="9">
    <source>
        <dbReference type="Proteomes" id="UP000001304"/>
    </source>
</evidence>
<dbReference type="SUPFAM" id="SSF52283">
    <property type="entry name" value="Formate/glycerate dehydrogenase catalytic domain-like"/>
    <property type="match status" value="1"/>
</dbReference>
<evidence type="ECO:0000256" key="2">
    <source>
        <dbReference type="ARBA" id="ARBA00022605"/>
    </source>
</evidence>
<dbReference type="Pfam" id="PF02826">
    <property type="entry name" value="2-Hacid_dh_C"/>
    <property type="match status" value="1"/>
</dbReference>
<dbReference type="InterPro" id="IPR006139">
    <property type="entry name" value="D-isomer_2_OHA_DH_cat_dom"/>
</dbReference>
<keyword evidence="9" id="KW-1185">Reference proteome</keyword>
<accession>E0SR66</accession>
<dbReference type="PROSITE" id="PS00670">
    <property type="entry name" value="D_2_HYDROXYACID_DH_2"/>
    <property type="match status" value="1"/>
</dbReference>
<dbReference type="PANTHER" id="PTHR42789:SF1">
    <property type="entry name" value="D-ISOMER SPECIFIC 2-HYDROXYACID DEHYDROGENASE FAMILY PROTEIN (AFU_ORTHOLOGUE AFUA_6G10090)"/>
    <property type="match status" value="1"/>
</dbReference>
<evidence type="ECO:0000259" key="7">
    <source>
        <dbReference type="Pfam" id="PF02826"/>
    </source>
</evidence>
<dbReference type="Pfam" id="PF00389">
    <property type="entry name" value="2-Hacid_dh"/>
    <property type="match status" value="1"/>
</dbReference>
<reference evidence="8 9" key="1">
    <citation type="journal article" date="2010" name="Stand. Genomic Sci.">
        <title>Complete genome sequence of Ignisphaera aggregans type strain (AQ1.S1).</title>
        <authorList>
            <person name="Goker M."/>
            <person name="Held B."/>
            <person name="Lapidus A."/>
            <person name="Nolan M."/>
            <person name="Spring S."/>
            <person name="Yasawong M."/>
            <person name="Lucas S."/>
            <person name="Glavina Del Rio T."/>
            <person name="Tice H."/>
            <person name="Cheng J.F."/>
            <person name="Goodwin L."/>
            <person name="Tapia R."/>
            <person name="Pitluck S."/>
            <person name="Liolios K."/>
            <person name="Ivanova N."/>
            <person name="Mavromatis K."/>
            <person name="Mikhailova N."/>
            <person name="Pati A."/>
            <person name="Chen A."/>
            <person name="Palaniappan K."/>
            <person name="Brambilla E."/>
            <person name="Land M."/>
            <person name="Hauser L."/>
            <person name="Chang Y.J."/>
            <person name="Jeffries C.D."/>
            <person name="Brettin T."/>
            <person name="Detter J.C."/>
            <person name="Han C."/>
            <person name="Rohde M."/>
            <person name="Sikorski J."/>
            <person name="Woyke T."/>
            <person name="Bristow J."/>
            <person name="Eisen J.A."/>
            <person name="Markowitz V."/>
            <person name="Hugenholtz P."/>
            <person name="Kyrpides N.C."/>
            <person name="Klenk H.P."/>
        </authorList>
    </citation>
    <scope>NUCLEOTIDE SEQUENCE [LARGE SCALE GENOMIC DNA]</scope>
    <source>
        <strain evidence="9">DSM 17230 / JCM 13409 / AQ1.S1</strain>
    </source>
</reference>
<feature type="domain" description="D-isomer specific 2-hydroxyacid dehydrogenase NAD-binding" evidence="7">
    <location>
        <begin position="108"/>
        <end position="288"/>
    </location>
</feature>
<dbReference type="Proteomes" id="UP000001304">
    <property type="component" value="Chromosome"/>
</dbReference>
<dbReference type="CDD" id="cd12172">
    <property type="entry name" value="PGDH_like_2"/>
    <property type="match status" value="1"/>
</dbReference>
<evidence type="ECO:0000259" key="6">
    <source>
        <dbReference type="Pfam" id="PF00389"/>
    </source>
</evidence>
<keyword evidence="2" id="KW-0028">Amino-acid biosynthesis</keyword>
<feature type="domain" description="D-isomer specific 2-hydroxyacid dehydrogenase catalytic" evidence="6">
    <location>
        <begin position="6"/>
        <end position="320"/>
    </location>
</feature>
<dbReference type="InterPro" id="IPR029753">
    <property type="entry name" value="D-isomer_DH_CS"/>
</dbReference>
<protein>
    <submittedName>
        <fullName evidence="8">Glyoxylate reductase</fullName>
        <ecNumber evidence="8">1.1.1.26</ecNumber>
    </submittedName>
</protein>
<dbReference type="Gene3D" id="3.40.50.720">
    <property type="entry name" value="NAD(P)-binding Rossmann-like Domain"/>
    <property type="match status" value="2"/>
</dbReference>
<dbReference type="PROSITE" id="PS00671">
    <property type="entry name" value="D_2_HYDROXYACID_DH_3"/>
    <property type="match status" value="1"/>
</dbReference>
<dbReference type="PANTHER" id="PTHR42789">
    <property type="entry name" value="D-ISOMER SPECIFIC 2-HYDROXYACID DEHYDROGENASE FAMILY PROTEIN (AFU_ORTHOLOGUE AFUA_6G10090)"/>
    <property type="match status" value="1"/>
</dbReference>
<sequence>MTFKIIVTYRIDEEGLKLLKSIGDVFISEKMITSEDELIKNISDTDAVLAVRGVEPFTRRVLESAPKLKIIARHGVGYDKIDVNAANELGIWVTIAPVNASTVAEHTIALIMALAKKLFKLDRFVRDGVWYKERMEFPDLLGIDLAGRVLGIIGLGRIGQEVAKRALALGMKVIYYDIVRREDLERTWNIEYRSLNELLRTSDFVSIHVPLTNETYHMIGEKELRLMKPTAYLVNTARGAVIDTDALVKALKEGWIAGAGLDVFEEEPLPPNHPLTKLDNVILTPHAASLTIECRRRLAITAAEEIIRVLRGGEPRYPVNRPLNPRRV</sequence>
<evidence type="ECO:0000256" key="3">
    <source>
        <dbReference type="ARBA" id="ARBA00023002"/>
    </source>
</evidence>
<dbReference type="STRING" id="583356.Igag_0374"/>
<dbReference type="BioCyc" id="IAGG583356:GHAH-379-MONOMER"/>
<dbReference type="EMBL" id="CP002098">
    <property type="protein sequence ID" value="ADM27215.1"/>
    <property type="molecule type" value="Genomic_DNA"/>
</dbReference>
<dbReference type="AlphaFoldDB" id="E0SR66"/>
<comment type="similarity">
    <text evidence="1 5">Belongs to the D-isomer specific 2-hydroxyacid dehydrogenase family.</text>
</comment>
<dbReference type="SUPFAM" id="SSF51735">
    <property type="entry name" value="NAD(P)-binding Rossmann-fold domains"/>
    <property type="match status" value="1"/>
</dbReference>
<dbReference type="KEGG" id="iag:Igag_0374"/>
<dbReference type="InterPro" id="IPR006140">
    <property type="entry name" value="D-isomer_DH_NAD-bd"/>
</dbReference>
<evidence type="ECO:0000256" key="5">
    <source>
        <dbReference type="RuleBase" id="RU003719"/>
    </source>
</evidence>
<dbReference type="GO" id="GO:0008652">
    <property type="term" value="P:amino acid biosynthetic process"/>
    <property type="evidence" value="ECO:0007669"/>
    <property type="project" value="UniProtKB-KW"/>
</dbReference>
<keyword evidence="4" id="KW-0520">NAD</keyword>
<dbReference type="FunFam" id="3.40.50.720:FF:000203">
    <property type="entry name" value="D-3-phosphoglycerate dehydrogenase (SerA)"/>
    <property type="match status" value="1"/>
</dbReference>
<dbReference type="PROSITE" id="PS00065">
    <property type="entry name" value="D_2_HYDROXYACID_DH_1"/>
    <property type="match status" value="1"/>
</dbReference>
<dbReference type="EC" id="1.1.1.26" evidence="8"/>
<organism evidence="8 9">
    <name type="scientific">Ignisphaera aggregans (strain DSM 17230 / JCM 13409 / AQ1.S1)</name>
    <dbReference type="NCBI Taxonomy" id="583356"/>
    <lineage>
        <taxon>Archaea</taxon>
        <taxon>Thermoproteota</taxon>
        <taxon>Thermoprotei</taxon>
        <taxon>Desulfurococcales</taxon>
        <taxon>Desulfurococcaceae</taxon>
        <taxon>Ignisphaera</taxon>
    </lineage>
</organism>
<gene>
    <name evidence="8" type="ordered locus">Igag_0374</name>
</gene>
<dbReference type="GO" id="GO:0051287">
    <property type="term" value="F:NAD binding"/>
    <property type="evidence" value="ECO:0007669"/>
    <property type="project" value="InterPro"/>
</dbReference>
<evidence type="ECO:0000256" key="1">
    <source>
        <dbReference type="ARBA" id="ARBA00005854"/>
    </source>
</evidence>